<dbReference type="Pfam" id="PF04479">
    <property type="entry name" value="RTA1"/>
    <property type="match status" value="1"/>
</dbReference>
<dbReference type="RefSeq" id="XP_033591749.1">
    <property type="nucleotide sequence ID" value="XM_033730843.1"/>
</dbReference>
<evidence type="ECO:0000313" key="6">
    <source>
        <dbReference type="EMBL" id="KAF2485180.1"/>
    </source>
</evidence>
<evidence type="ECO:0000256" key="2">
    <source>
        <dbReference type="ARBA" id="ARBA00022692"/>
    </source>
</evidence>
<comment type="subcellular location">
    <subcellularLocation>
        <location evidence="1">Membrane</location>
        <topology evidence="1">Multi-pass membrane protein</topology>
    </subcellularLocation>
</comment>
<dbReference type="OrthoDB" id="3358017at2759"/>
<feature type="transmembrane region" description="Helical" evidence="5">
    <location>
        <begin position="82"/>
        <end position="103"/>
    </location>
</feature>
<organism evidence="6 7">
    <name type="scientific">Neohortaea acidophila</name>
    <dbReference type="NCBI Taxonomy" id="245834"/>
    <lineage>
        <taxon>Eukaryota</taxon>
        <taxon>Fungi</taxon>
        <taxon>Dikarya</taxon>
        <taxon>Ascomycota</taxon>
        <taxon>Pezizomycotina</taxon>
        <taxon>Dothideomycetes</taxon>
        <taxon>Dothideomycetidae</taxon>
        <taxon>Mycosphaerellales</taxon>
        <taxon>Teratosphaeriaceae</taxon>
        <taxon>Neohortaea</taxon>
    </lineage>
</organism>
<gene>
    <name evidence="6" type="ORF">BDY17DRAFT_247691</name>
</gene>
<feature type="transmembrane region" description="Helical" evidence="5">
    <location>
        <begin position="197"/>
        <end position="218"/>
    </location>
</feature>
<keyword evidence="7" id="KW-1185">Reference proteome</keyword>
<proteinExistence type="predicted"/>
<reference evidence="6" key="1">
    <citation type="journal article" date="2020" name="Stud. Mycol.">
        <title>101 Dothideomycetes genomes: a test case for predicting lifestyles and emergence of pathogens.</title>
        <authorList>
            <person name="Haridas S."/>
            <person name="Albert R."/>
            <person name="Binder M."/>
            <person name="Bloem J."/>
            <person name="Labutti K."/>
            <person name="Salamov A."/>
            <person name="Andreopoulos B."/>
            <person name="Baker S."/>
            <person name="Barry K."/>
            <person name="Bills G."/>
            <person name="Bluhm B."/>
            <person name="Cannon C."/>
            <person name="Castanera R."/>
            <person name="Culley D."/>
            <person name="Daum C."/>
            <person name="Ezra D."/>
            <person name="Gonzalez J."/>
            <person name="Henrissat B."/>
            <person name="Kuo A."/>
            <person name="Liang C."/>
            <person name="Lipzen A."/>
            <person name="Lutzoni F."/>
            <person name="Magnuson J."/>
            <person name="Mondo S."/>
            <person name="Nolan M."/>
            <person name="Ohm R."/>
            <person name="Pangilinan J."/>
            <person name="Park H.-J."/>
            <person name="Ramirez L."/>
            <person name="Alfaro M."/>
            <person name="Sun H."/>
            <person name="Tritt A."/>
            <person name="Yoshinaga Y."/>
            <person name="Zwiers L.-H."/>
            <person name="Turgeon B."/>
            <person name="Goodwin S."/>
            <person name="Spatafora J."/>
            <person name="Crous P."/>
            <person name="Grigoriev I."/>
        </authorList>
    </citation>
    <scope>NUCLEOTIDE SEQUENCE</scope>
    <source>
        <strain evidence="6">CBS 113389</strain>
    </source>
</reference>
<accession>A0A6A6PYI0</accession>
<dbReference type="PANTHER" id="PTHR31465:SF13">
    <property type="entry name" value="RTA1 DOMAIN PROTEIN-RELATED"/>
    <property type="match status" value="1"/>
</dbReference>
<dbReference type="EMBL" id="MU001633">
    <property type="protein sequence ID" value="KAF2485180.1"/>
    <property type="molecule type" value="Genomic_DNA"/>
</dbReference>
<dbReference type="Proteomes" id="UP000799767">
    <property type="component" value="Unassembled WGS sequence"/>
</dbReference>
<name>A0A6A6PYI0_9PEZI</name>
<protein>
    <submittedName>
        <fullName evidence="6">RTA1 like protein-domain-containing protein</fullName>
    </submittedName>
</protein>
<evidence type="ECO:0000256" key="4">
    <source>
        <dbReference type="ARBA" id="ARBA00023136"/>
    </source>
</evidence>
<feature type="transmembrane region" description="Helical" evidence="5">
    <location>
        <begin position="241"/>
        <end position="261"/>
    </location>
</feature>
<evidence type="ECO:0000256" key="1">
    <source>
        <dbReference type="ARBA" id="ARBA00004141"/>
    </source>
</evidence>
<feature type="transmembrane region" description="Helical" evidence="5">
    <location>
        <begin position="20"/>
        <end position="39"/>
    </location>
</feature>
<feature type="transmembrane region" description="Helical" evidence="5">
    <location>
        <begin position="164"/>
        <end position="185"/>
    </location>
</feature>
<evidence type="ECO:0000313" key="7">
    <source>
        <dbReference type="Proteomes" id="UP000799767"/>
    </source>
</evidence>
<dbReference type="PANTHER" id="PTHR31465">
    <property type="entry name" value="PROTEIN RTA1-RELATED"/>
    <property type="match status" value="1"/>
</dbReference>
<keyword evidence="3 5" id="KW-1133">Transmembrane helix</keyword>
<sequence>MANNTQSDDDWSLYPYDPSKAAPIAFAILLTVIACYQFYQCFVRYHWKKFGATMTWASSVWISGFIIRTISAYNVQNVGIFVAQYVLIIMGPPLYAAAEYFILGRLLAYLPYFAPIHPGRVFSTFIFLSAVVEALTANGASTVATADYGTARRARGLDILKAALILQACIEAFFFSLVATLEYRCRRAGKFPRRIRPVFYILYITSSMMLVRCIIRTIEGFEATSCPSTQVYCGYIETHEAFLWIFEIANITLFVILLALFHPGRYLPRDSKIFLDPVDLETERLGPGFGKADKRPFLVTVLDPFNFYGIITGKGMARDPFWEQEQPVYEGGDVKKAMEARRLQQESGAAAKEEVDGDKV</sequence>
<feature type="transmembrane region" description="Helical" evidence="5">
    <location>
        <begin position="51"/>
        <end position="70"/>
    </location>
</feature>
<feature type="transmembrane region" description="Helical" evidence="5">
    <location>
        <begin position="124"/>
        <end position="144"/>
    </location>
</feature>
<dbReference type="GO" id="GO:0016020">
    <property type="term" value="C:membrane"/>
    <property type="evidence" value="ECO:0007669"/>
    <property type="project" value="UniProtKB-SubCell"/>
</dbReference>
<dbReference type="InterPro" id="IPR007568">
    <property type="entry name" value="RTA1"/>
</dbReference>
<evidence type="ECO:0000256" key="5">
    <source>
        <dbReference type="SAM" id="Phobius"/>
    </source>
</evidence>
<keyword evidence="4 5" id="KW-0472">Membrane</keyword>
<keyword evidence="2 5" id="KW-0812">Transmembrane</keyword>
<evidence type="ECO:0000256" key="3">
    <source>
        <dbReference type="ARBA" id="ARBA00022989"/>
    </source>
</evidence>
<dbReference type="AlphaFoldDB" id="A0A6A6PYI0"/>
<dbReference type="GeneID" id="54471845"/>